<evidence type="ECO:0000259" key="7">
    <source>
        <dbReference type="Pfam" id="PF13462"/>
    </source>
</evidence>
<dbReference type="PANTHER" id="PTHR13887:SF14">
    <property type="entry name" value="DISULFIDE BOND FORMATION PROTEIN D"/>
    <property type="match status" value="1"/>
</dbReference>
<reference evidence="8" key="1">
    <citation type="submission" date="2017-02" db="EMBL/GenBank/DDBJ databases">
        <title>Delving into the versatile metabolic prowess of the omnipresent phylum Bacteroidetes.</title>
        <authorList>
            <person name="Nobu M.K."/>
            <person name="Mei R."/>
            <person name="Narihiro T."/>
            <person name="Kuroda K."/>
            <person name="Liu W.-T."/>
        </authorList>
    </citation>
    <scope>NUCLEOTIDE SEQUENCE</scope>
    <source>
        <strain evidence="8">ADurb.Bin280</strain>
    </source>
</reference>
<keyword evidence="6" id="KW-0812">Transmembrane</keyword>
<evidence type="ECO:0000256" key="5">
    <source>
        <dbReference type="ARBA" id="ARBA00023284"/>
    </source>
</evidence>
<keyword evidence="6" id="KW-0472">Membrane</keyword>
<feature type="transmembrane region" description="Helical" evidence="6">
    <location>
        <begin position="7"/>
        <end position="27"/>
    </location>
</feature>
<dbReference type="Gene3D" id="3.40.30.10">
    <property type="entry name" value="Glutaredoxin"/>
    <property type="match status" value="1"/>
</dbReference>
<evidence type="ECO:0000256" key="6">
    <source>
        <dbReference type="SAM" id="Phobius"/>
    </source>
</evidence>
<gene>
    <name evidence="8" type="ORF">BWY43_00150</name>
</gene>
<evidence type="ECO:0000256" key="2">
    <source>
        <dbReference type="ARBA" id="ARBA00022729"/>
    </source>
</evidence>
<dbReference type="AlphaFoldDB" id="A0A1V5SG58"/>
<dbReference type="InterPro" id="IPR036249">
    <property type="entry name" value="Thioredoxin-like_sf"/>
</dbReference>
<dbReference type="GO" id="GO:0016491">
    <property type="term" value="F:oxidoreductase activity"/>
    <property type="evidence" value="ECO:0007669"/>
    <property type="project" value="UniProtKB-KW"/>
</dbReference>
<protein>
    <submittedName>
        <fullName evidence="8">DSBA-like thioredoxin domain protein</fullName>
    </submittedName>
</protein>
<feature type="domain" description="Thioredoxin-like fold" evidence="7">
    <location>
        <begin position="51"/>
        <end position="198"/>
    </location>
</feature>
<dbReference type="InterPro" id="IPR012336">
    <property type="entry name" value="Thioredoxin-like_fold"/>
</dbReference>
<keyword evidence="6" id="KW-1133">Transmembrane helix</keyword>
<keyword evidence="5" id="KW-0676">Redox-active center</keyword>
<evidence type="ECO:0000256" key="3">
    <source>
        <dbReference type="ARBA" id="ARBA00023002"/>
    </source>
</evidence>
<keyword evidence="3" id="KW-0560">Oxidoreductase</keyword>
<dbReference type="Pfam" id="PF13462">
    <property type="entry name" value="Thioredoxin_4"/>
    <property type="match status" value="1"/>
</dbReference>
<comment type="caution">
    <text evidence="8">The sequence shown here is derived from an EMBL/GenBank/DDBJ whole genome shotgun (WGS) entry which is preliminary data.</text>
</comment>
<evidence type="ECO:0000256" key="1">
    <source>
        <dbReference type="ARBA" id="ARBA00005791"/>
    </source>
</evidence>
<accession>A0A1V5SG58</accession>
<evidence type="ECO:0000256" key="4">
    <source>
        <dbReference type="ARBA" id="ARBA00023157"/>
    </source>
</evidence>
<keyword evidence="4" id="KW-1015">Disulfide bond</keyword>
<dbReference type="EMBL" id="MWBO01000008">
    <property type="protein sequence ID" value="OQA53223.1"/>
    <property type="molecule type" value="Genomic_DNA"/>
</dbReference>
<keyword evidence="2" id="KW-0732">Signal</keyword>
<name>A0A1V5SG58_9BACT</name>
<sequence length="208" mass="23039">MSSQNKSASVFIIIVAIIGLILGGMVISAPSTNNGSQQAVNEDEAIISRNNKFVIGNENAKVRVVIFSDYLCPYCADVHAQMNEIVSNDPDKVSFVTRSFIVHDEAMIMSQAAHAAGEQGKFKEASDLLFEKYNEGTEEKMLEMARELNLDENKFKNDLNSEETKNFIQTDNEDAFALNLRGTPSIFVNGKYVDDPSNLMMIIEEAAK</sequence>
<dbReference type="SUPFAM" id="SSF52833">
    <property type="entry name" value="Thioredoxin-like"/>
    <property type="match status" value="1"/>
</dbReference>
<comment type="similarity">
    <text evidence="1">Belongs to the thioredoxin family. DsbA subfamily.</text>
</comment>
<evidence type="ECO:0000313" key="8">
    <source>
        <dbReference type="EMBL" id="OQA53223.1"/>
    </source>
</evidence>
<proteinExistence type="inferred from homology"/>
<organism evidence="8">
    <name type="scientific">candidate division WS2 bacterium ADurb.Bin280</name>
    <dbReference type="NCBI Taxonomy" id="1852829"/>
    <lineage>
        <taxon>Bacteria</taxon>
        <taxon>candidate division WS2</taxon>
    </lineage>
</organism>
<dbReference type="Proteomes" id="UP000485367">
    <property type="component" value="Unassembled WGS sequence"/>
</dbReference>
<dbReference type="PANTHER" id="PTHR13887">
    <property type="entry name" value="GLUTATHIONE S-TRANSFERASE KAPPA"/>
    <property type="match status" value="1"/>
</dbReference>